<dbReference type="RefSeq" id="WP_016208698.1">
    <property type="nucleotide sequence ID" value="NZ_ASRV01000205.1"/>
</dbReference>
<dbReference type="AlphaFoldDB" id="R9BTG1"/>
<dbReference type="OrthoDB" id="1913356at2"/>
<comment type="caution">
    <text evidence="1">The sequence shown here is derived from an EMBL/GenBank/DDBJ whole genome shotgun (WGS) entry which is preliminary data.</text>
</comment>
<dbReference type="Proteomes" id="UP000013988">
    <property type="component" value="Unassembled WGS sequence"/>
</dbReference>
<gene>
    <name evidence="1" type="ORF">A500_17330</name>
</gene>
<evidence type="ECO:0000313" key="1">
    <source>
        <dbReference type="EMBL" id="EOR20419.1"/>
    </source>
</evidence>
<evidence type="ECO:0000313" key="2">
    <source>
        <dbReference type="Proteomes" id="UP000013988"/>
    </source>
</evidence>
<proteinExistence type="predicted"/>
<dbReference type="EMBL" id="ASRV01000205">
    <property type="protein sequence ID" value="EOR20419.1"/>
    <property type="molecule type" value="Genomic_DNA"/>
</dbReference>
<protein>
    <submittedName>
        <fullName evidence="1">Uncharacterized protein</fullName>
    </submittedName>
</protein>
<sequence length="64" mass="7492">MKRCGKEIILLTEPLNSTLKDGKYISCSHCGSKNLFKETETDDLRECMKARRYKRDSRGCIEQY</sequence>
<accession>R9BTG1</accession>
<name>R9BTG1_9CLOT</name>
<dbReference type="PATRIC" id="fig|1202534.3.peg.3453"/>
<reference evidence="1 2" key="1">
    <citation type="submission" date="2013-03" db="EMBL/GenBank/DDBJ databases">
        <title>Whole genome shotgun sequencing of Clostridium sartagoforme AAU1.</title>
        <authorList>
            <person name="Joshi C.G."/>
            <person name="Duggirala S.M."/>
            <person name="Nathani N.M."/>
            <person name="Bhatt V.D."/>
            <person name="Patel A.K."/>
            <person name="Pandya P.R."/>
            <person name="KaPatel J.A."/>
        </authorList>
    </citation>
    <scope>NUCLEOTIDE SEQUENCE [LARGE SCALE GENOMIC DNA]</scope>
    <source>
        <strain evidence="1 2">AAU1</strain>
    </source>
</reference>
<keyword evidence="2" id="KW-1185">Reference proteome</keyword>
<organism evidence="1 2">
    <name type="scientific">Clostridium sartagoforme AAU1</name>
    <dbReference type="NCBI Taxonomy" id="1202534"/>
    <lineage>
        <taxon>Bacteria</taxon>
        <taxon>Bacillati</taxon>
        <taxon>Bacillota</taxon>
        <taxon>Clostridia</taxon>
        <taxon>Eubacteriales</taxon>
        <taxon>Clostridiaceae</taxon>
        <taxon>Clostridium</taxon>
    </lineage>
</organism>